<dbReference type="STRING" id="313367.JSE7799_01784"/>
<protein>
    <submittedName>
        <fullName evidence="3">Trehalase</fullName>
        <ecNumber evidence="3">3.2.1.28</ecNumber>
    </submittedName>
</protein>
<dbReference type="InterPro" id="IPR011613">
    <property type="entry name" value="GH15-like"/>
</dbReference>
<dbReference type="Pfam" id="PF00723">
    <property type="entry name" value="Glyco_hydro_15"/>
    <property type="match status" value="1"/>
</dbReference>
<evidence type="ECO:0000259" key="2">
    <source>
        <dbReference type="Pfam" id="PF19291"/>
    </source>
</evidence>
<evidence type="ECO:0000259" key="1">
    <source>
        <dbReference type="Pfam" id="PF00723"/>
    </source>
</evidence>
<dbReference type="GO" id="GO:0004555">
    <property type="term" value="F:alpha,alpha-trehalase activity"/>
    <property type="evidence" value="ECO:0007669"/>
    <property type="project" value="UniProtKB-EC"/>
</dbReference>
<evidence type="ECO:0000313" key="4">
    <source>
        <dbReference type="Proteomes" id="UP000049455"/>
    </source>
</evidence>
<dbReference type="OrthoDB" id="3902805at2"/>
<dbReference type="InterPro" id="IPR045582">
    <property type="entry name" value="Trehalase-like_N"/>
</dbReference>
<dbReference type="RefSeq" id="WP_055663306.1">
    <property type="nucleotide sequence ID" value="NZ_CYPR01000109.1"/>
</dbReference>
<dbReference type="AlphaFoldDB" id="A0A0M7BCK5"/>
<dbReference type="Pfam" id="PF19291">
    <property type="entry name" value="TREH_N"/>
    <property type="match status" value="1"/>
</dbReference>
<keyword evidence="3" id="KW-0378">Hydrolase</keyword>
<dbReference type="Proteomes" id="UP000049455">
    <property type="component" value="Unassembled WGS sequence"/>
</dbReference>
<dbReference type="EC" id="3.2.1.28" evidence="3"/>
<keyword evidence="4" id="KW-1185">Reference proteome</keyword>
<evidence type="ECO:0000313" key="3">
    <source>
        <dbReference type="EMBL" id="CUH39065.1"/>
    </source>
</evidence>
<organism evidence="3 4">
    <name type="scientific">Jannaschia seosinensis</name>
    <dbReference type="NCBI Taxonomy" id="313367"/>
    <lineage>
        <taxon>Bacteria</taxon>
        <taxon>Pseudomonadati</taxon>
        <taxon>Pseudomonadota</taxon>
        <taxon>Alphaproteobacteria</taxon>
        <taxon>Rhodobacterales</taxon>
        <taxon>Roseobacteraceae</taxon>
        <taxon>Jannaschia</taxon>
    </lineage>
</organism>
<feature type="domain" description="Trehalase-like N-terminal" evidence="2">
    <location>
        <begin position="4"/>
        <end position="158"/>
    </location>
</feature>
<dbReference type="GO" id="GO:0005975">
    <property type="term" value="P:carbohydrate metabolic process"/>
    <property type="evidence" value="ECO:0007669"/>
    <property type="project" value="InterPro"/>
</dbReference>
<reference evidence="3 4" key="1">
    <citation type="submission" date="2015-09" db="EMBL/GenBank/DDBJ databases">
        <authorList>
            <person name="Jackson K.R."/>
            <person name="Lunt B.L."/>
            <person name="Fisher J.N.B."/>
            <person name="Gardner A.V."/>
            <person name="Bailey M.E."/>
            <person name="Deus L.M."/>
            <person name="Earl A.S."/>
            <person name="Gibby P.D."/>
            <person name="Hartmann K.A."/>
            <person name="Liu J.E."/>
            <person name="Manci A.M."/>
            <person name="Nielsen D.A."/>
            <person name="Solomon M.B."/>
            <person name="Breakwell D.P."/>
            <person name="Burnett S.H."/>
            <person name="Grose J.H."/>
        </authorList>
    </citation>
    <scope>NUCLEOTIDE SEQUENCE [LARGE SCALE GENOMIC DNA]</scope>
    <source>
        <strain evidence="3 4">CECT 7799</strain>
    </source>
</reference>
<proteinExistence type="predicted"/>
<dbReference type="Gene3D" id="1.50.10.10">
    <property type="match status" value="1"/>
</dbReference>
<feature type="domain" description="GH15-like" evidence="1">
    <location>
        <begin position="227"/>
        <end position="582"/>
    </location>
</feature>
<dbReference type="SUPFAM" id="SSF48208">
    <property type="entry name" value="Six-hairpin glycosidases"/>
    <property type="match status" value="1"/>
</dbReference>
<accession>A0A0M7BCK5</accession>
<dbReference type="PANTHER" id="PTHR31616">
    <property type="entry name" value="TREHALASE"/>
    <property type="match status" value="1"/>
</dbReference>
<keyword evidence="3" id="KW-0326">Glycosidase</keyword>
<dbReference type="EMBL" id="CYPR01000109">
    <property type="protein sequence ID" value="CUH39065.1"/>
    <property type="molecule type" value="Genomic_DNA"/>
</dbReference>
<dbReference type="InterPro" id="IPR012341">
    <property type="entry name" value="6hp_glycosidase-like_sf"/>
</dbReference>
<dbReference type="PANTHER" id="PTHR31616:SF0">
    <property type="entry name" value="GLUCAN 1,4-ALPHA-GLUCOSIDASE"/>
    <property type="match status" value="1"/>
</dbReference>
<dbReference type="InterPro" id="IPR008928">
    <property type="entry name" value="6-hairpin_glycosidase_sf"/>
</dbReference>
<gene>
    <name evidence="3" type="ORF">JSE7799_01784</name>
</gene>
<name>A0A0M7BCK5_9RHOB</name>
<sequence>MTEGSRQPPIEDYALIGDCHGAALVSGKGCIDWCTPLRFDGEPVFFQLLDAKGGGSWSIEPEGVTRITRGYIERTNILRTCFETATGTLELVDFMPVGRTRTASVHDYVTLNAPGWVVRRMRCLSGRVDLTSRFRPRGAGWATEPVKMELQDGQVVCEGGLTLWCNGEARQEEDGAAIRIALNGGDVETCVLTSLAPLFDPREQADRLYDVTHAFWSEWTEYSRYHGPYADAVQRSALALKLLTYAPTGAIVAAPTTSLPEQIGGGRNWDYRFCWIRDATFALFSLSVLGYSAEADRFSDFLSRLCLREGSTLRIMYGIDGEPFLSERTLDHLSGYHDSRPVRTGNEAAEQRQLDVFGELLDWAELRAVLNSRLTADEEALLSGVADHVCKTWQVPDHGIWEMRCEPRHFTQGKAMAWVTLDRAIKLFGDKPLWRETRDEILQEILEKGCAGDPPHLTQHYGAETTDAALLQVPLLGLPIDPAILARTIEEVERELRSGDLVHRYRGTDGLEGDEGAFFITSFWLVEALLTVGRANEARELFEHLLTRANDVGLYAEEVDASTGAFLGNFPQAFTHLALISSASLLQLYDREGAKALRGSNADRAKRIAGATRGKRALLFSLIRNRSIRLRSSRKSVLSLT</sequence>